<evidence type="ECO:0000313" key="8">
    <source>
        <dbReference type="Proteomes" id="UP000467700"/>
    </source>
</evidence>
<dbReference type="EMBL" id="CACVBS010000034">
    <property type="protein sequence ID" value="CAA7261874.1"/>
    <property type="molecule type" value="Genomic_DNA"/>
</dbReference>
<name>A0A8S0W4C0_CYCAE</name>
<feature type="domain" description="FAD-binding PCMH-type" evidence="6">
    <location>
        <begin position="23"/>
        <end position="194"/>
    </location>
</feature>
<evidence type="ECO:0000259" key="6">
    <source>
        <dbReference type="PROSITE" id="PS51387"/>
    </source>
</evidence>
<keyword evidence="3" id="KW-0285">Flavoprotein</keyword>
<dbReference type="Pfam" id="PF01565">
    <property type="entry name" value="FAD_binding_4"/>
    <property type="match status" value="1"/>
</dbReference>
<comment type="caution">
    <text evidence="7">The sequence shown here is derived from an EMBL/GenBank/DDBJ whole genome shotgun (WGS) entry which is preliminary data.</text>
</comment>
<protein>
    <recommendedName>
        <fullName evidence="6">FAD-binding PCMH-type domain-containing protein</fullName>
    </recommendedName>
</protein>
<evidence type="ECO:0000256" key="2">
    <source>
        <dbReference type="ARBA" id="ARBA00005466"/>
    </source>
</evidence>
<proteinExistence type="inferred from homology"/>
<dbReference type="Proteomes" id="UP000467700">
    <property type="component" value="Unassembled WGS sequence"/>
</dbReference>
<dbReference type="InterPro" id="IPR016169">
    <property type="entry name" value="FAD-bd_PCMH_sub2"/>
</dbReference>
<gene>
    <name evidence="7" type="ORF">AAE3_LOCUS3923</name>
</gene>
<dbReference type="GO" id="GO:0016491">
    <property type="term" value="F:oxidoreductase activity"/>
    <property type="evidence" value="ECO:0007669"/>
    <property type="project" value="UniProtKB-KW"/>
</dbReference>
<dbReference type="InterPro" id="IPR006094">
    <property type="entry name" value="Oxid_FAD_bind_N"/>
</dbReference>
<dbReference type="Gene3D" id="3.40.462.20">
    <property type="match status" value="1"/>
</dbReference>
<keyword evidence="8" id="KW-1185">Reference proteome</keyword>
<evidence type="ECO:0000256" key="1">
    <source>
        <dbReference type="ARBA" id="ARBA00001974"/>
    </source>
</evidence>
<evidence type="ECO:0000256" key="5">
    <source>
        <dbReference type="ARBA" id="ARBA00023002"/>
    </source>
</evidence>
<reference evidence="7 8" key="1">
    <citation type="submission" date="2020-01" db="EMBL/GenBank/DDBJ databases">
        <authorList>
            <person name="Gupta K D."/>
        </authorList>
    </citation>
    <scope>NUCLEOTIDE SEQUENCE [LARGE SCALE GENOMIC DNA]</scope>
</reference>
<dbReference type="Gene3D" id="3.30.43.10">
    <property type="entry name" value="Uridine Diphospho-n-acetylenolpyruvylglucosamine Reductase, domain 2"/>
    <property type="match status" value="1"/>
</dbReference>
<comment type="cofactor">
    <cofactor evidence="1">
        <name>FAD</name>
        <dbReference type="ChEBI" id="CHEBI:57692"/>
    </cofactor>
</comment>
<keyword evidence="4" id="KW-0274">FAD</keyword>
<sequence>MSNALASKLPQTFKGDFIIPDHPTRKARAVAFVKDNQDVAQALKLAKDNDLAVAVRGGGHHAFGASSVEDGLVIDLSRYLSGVRVDPAKKLAYVGGGALWETVDKEGIKHGLATVGGTVNHTGVGGLILGGGYGWLSGAYGLAVDNLVQATVVTADGSVLTTNSTENSDLYFAIRGGGGNFGVVTEFVLQLHPQRATVYSGTLIYPAFFAEKVISATEKWQQTATENESVMEVVTVGPDGNAVIIFIPFYNGSEAEGRERQKDLLAADPVADISREIPYEELNSLQNPMSAHGRGAHQRFAEIVKGGIFNGAIIYEFFGLKKINSIAQNTTAFRRVQAHNILITLTWEPAEDRTKEAKTLVEELSVIATEGQENLTRSDRLGYSNYDPESAVGDKTKFVFGENYVRLQSIKKRYDPDNVFNKWFPIAPA</sequence>
<dbReference type="PANTHER" id="PTHR42973:SF39">
    <property type="entry name" value="FAD-BINDING PCMH-TYPE DOMAIN-CONTAINING PROTEIN"/>
    <property type="match status" value="1"/>
</dbReference>
<dbReference type="PANTHER" id="PTHR42973">
    <property type="entry name" value="BINDING OXIDOREDUCTASE, PUTATIVE (AFU_ORTHOLOGUE AFUA_1G17690)-RELATED"/>
    <property type="match status" value="1"/>
</dbReference>
<dbReference type="InterPro" id="IPR012951">
    <property type="entry name" value="BBE"/>
</dbReference>
<evidence type="ECO:0000313" key="7">
    <source>
        <dbReference type="EMBL" id="CAA7261874.1"/>
    </source>
</evidence>
<comment type="similarity">
    <text evidence="2">Belongs to the oxygen-dependent FAD-linked oxidoreductase family.</text>
</comment>
<dbReference type="SUPFAM" id="SSF56176">
    <property type="entry name" value="FAD-binding/transporter-associated domain-like"/>
    <property type="match status" value="1"/>
</dbReference>
<evidence type="ECO:0000256" key="4">
    <source>
        <dbReference type="ARBA" id="ARBA00022827"/>
    </source>
</evidence>
<dbReference type="AlphaFoldDB" id="A0A8S0W4C0"/>
<evidence type="ECO:0000256" key="3">
    <source>
        <dbReference type="ARBA" id="ARBA00022630"/>
    </source>
</evidence>
<dbReference type="OrthoDB" id="415825at2759"/>
<dbReference type="Gene3D" id="3.30.465.10">
    <property type="match status" value="1"/>
</dbReference>
<dbReference type="PROSITE" id="PS51387">
    <property type="entry name" value="FAD_PCMH"/>
    <property type="match status" value="1"/>
</dbReference>
<dbReference type="InterPro" id="IPR036318">
    <property type="entry name" value="FAD-bd_PCMH-like_sf"/>
</dbReference>
<keyword evidence="5" id="KW-0560">Oxidoreductase</keyword>
<dbReference type="GO" id="GO:0071949">
    <property type="term" value="F:FAD binding"/>
    <property type="evidence" value="ECO:0007669"/>
    <property type="project" value="InterPro"/>
</dbReference>
<dbReference type="InterPro" id="IPR016166">
    <property type="entry name" value="FAD-bd_PCMH"/>
</dbReference>
<dbReference type="InterPro" id="IPR016167">
    <property type="entry name" value="FAD-bd_PCMH_sub1"/>
</dbReference>
<organism evidence="7 8">
    <name type="scientific">Cyclocybe aegerita</name>
    <name type="common">Black poplar mushroom</name>
    <name type="synonym">Agrocybe aegerita</name>
    <dbReference type="NCBI Taxonomy" id="1973307"/>
    <lineage>
        <taxon>Eukaryota</taxon>
        <taxon>Fungi</taxon>
        <taxon>Dikarya</taxon>
        <taxon>Basidiomycota</taxon>
        <taxon>Agaricomycotina</taxon>
        <taxon>Agaricomycetes</taxon>
        <taxon>Agaricomycetidae</taxon>
        <taxon>Agaricales</taxon>
        <taxon>Agaricineae</taxon>
        <taxon>Bolbitiaceae</taxon>
        <taxon>Cyclocybe</taxon>
    </lineage>
</organism>
<dbReference type="Pfam" id="PF08031">
    <property type="entry name" value="BBE"/>
    <property type="match status" value="1"/>
</dbReference>
<accession>A0A8S0W4C0</accession>
<dbReference type="InterPro" id="IPR050416">
    <property type="entry name" value="FAD-linked_Oxidoreductase"/>
</dbReference>